<dbReference type="Gene3D" id="3.40.50.720">
    <property type="entry name" value="NAD(P)-binding Rossmann-like Domain"/>
    <property type="match status" value="1"/>
</dbReference>
<keyword evidence="2" id="KW-1185">Reference proteome</keyword>
<proteinExistence type="predicted"/>
<gene>
    <name evidence="1" type="ORF">F53441_8682</name>
</gene>
<dbReference type="AlphaFoldDB" id="A0A8H4KD44"/>
<accession>A0A8H4KD44</accession>
<evidence type="ECO:0000313" key="1">
    <source>
        <dbReference type="EMBL" id="KAF4447816.1"/>
    </source>
</evidence>
<evidence type="ECO:0000313" key="2">
    <source>
        <dbReference type="Proteomes" id="UP000605986"/>
    </source>
</evidence>
<name>A0A8H4KD44_9HYPO</name>
<dbReference type="Proteomes" id="UP000605986">
    <property type="component" value="Unassembled WGS sequence"/>
</dbReference>
<reference evidence="1" key="1">
    <citation type="submission" date="2020-01" db="EMBL/GenBank/DDBJ databases">
        <title>Identification and distribution of gene clusters putatively required for synthesis of sphingolipid metabolism inhibitors in phylogenetically diverse species of the filamentous fungus Fusarium.</title>
        <authorList>
            <person name="Kim H.-S."/>
            <person name="Busman M."/>
            <person name="Brown D.W."/>
            <person name="Divon H."/>
            <person name="Uhlig S."/>
            <person name="Proctor R.H."/>
        </authorList>
    </citation>
    <scope>NUCLEOTIDE SEQUENCE</scope>
    <source>
        <strain evidence="1">NRRL 53441</strain>
    </source>
</reference>
<comment type="caution">
    <text evidence="1">The sequence shown here is derived from an EMBL/GenBank/DDBJ whole genome shotgun (WGS) entry which is preliminary data.</text>
</comment>
<protein>
    <submittedName>
        <fullName evidence="1">Nad dependent epimerase dehydratase family protein</fullName>
    </submittedName>
</protein>
<dbReference type="EMBL" id="JAADJG010000374">
    <property type="protein sequence ID" value="KAF4447816.1"/>
    <property type="molecule type" value="Genomic_DNA"/>
</dbReference>
<organism evidence="1 2">
    <name type="scientific">Fusarium austroafricanum</name>
    <dbReference type="NCBI Taxonomy" id="2364996"/>
    <lineage>
        <taxon>Eukaryota</taxon>
        <taxon>Fungi</taxon>
        <taxon>Dikarya</taxon>
        <taxon>Ascomycota</taxon>
        <taxon>Pezizomycotina</taxon>
        <taxon>Sordariomycetes</taxon>
        <taxon>Hypocreomycetidae</taxon>
        <taxon>Hypocreales</taxon>
        <taxon>Nectriaceae</taxon>
        <taxon>Fusarium</taxon>
        <taxon>Fusarium concolor species complex</taxon>
    </lineage>
</organism>
<sequence length="122" mass="13497">MITQYQGLKILAHKATREWVQANKPTFSVLTFHPSFVIGPSVLQKQRSEAAPLNDTFYKTLESGNSDVPNGQEIIIMGSEVGWSAIGRAAEELYPDWKVGLKSVSHAKLLPVDRDGFEKILG</sequence>
<dbReference type="OrthoDB" id="2735536at2759"/>